<keyword evidence="9" id="KW-0460">Magnesium</keyword>
<keyword evidence="4 11" id="KW-0808">Transferase</keyword>
<keyword evidence="6" id="KW-0548">Nucleotidyltransferase</keyword>
<proteinExistence type="inferred from homology"/>
<dbReference type="InterPro" id="IPR043519">
    <property type="entry name" value="NT_sf"/>
</dbReference>
<name>A0ABS1GJM9_9AQUI</name>
<keyword evidence="8" id="KW-0547">Nucleotide-binding</keyword>
<dbReference type="SUPFAM" id="SSF81891">
    <property type="entry name" value="Poly A polymerase C-terminal region-like"/>
    <property type="match status" value="1"/>
</dbReference>
<evidence type="ECO:0000259" key="13">
    <source>
        <dbReference type="Pfam" id="PF12627"/>
    </source>
</evidence>
<evidence type="ECO:0000256" key="10">
    <source>
        <dbReference type="ARBA" id="ARBA00022884"/>
    </source>
</evidence>
<dbReference type="PANTHER" id="PTHR47545:SF2">
    <property type="entry name" value="CC-ADDING TRNA NUCLEOTIDYLTRANSFERASE"/>
    <property type="match status" value="1"/>
</dbReference>
<evidence type="ECO:0000256" key="3">
    <source>
        <dbReference type="ARBA" id="ARBA00022555"/>
    </source>
</evidence>
<dbReference type="Proteomes" id="UP000772812">
    <property type="component" value="Unassembled WGS sequence"/>
</dbReference>
<evidence type="ECO:0000313" key="14">
    <source>
        <dbReference type="EMBL" id="MBK3333045.1"/>
    </source>
</evidence>
<organism evidence="14 15">
    <name type="scientific">Persephonella atlantica</name>
    <dbReference type="NCBI Taxonomy" id="2699429"/>
    <lineage>
        <taxon>Bacteria</taxon>
        <taxon>Pseudomonadati</taxon>
        <taxon>Aquificota</taxon>
        <taxon>Aquificia</taxon>
        <taxon>Aquificales</taxon>
        <taxon>Hydrogenothermaceae</taxon>
        <taxon>Persephonella</taxon>
    </lineage>
</organism>
<dbReference type="RefSeq" id="WP_200674440.1">
    <property type="nucleotide sequence ID" value="NZ_JAACYA010000002.1"/>
</dbReference>
<comment type="caution">
    <text evidence="14">The sequence shown here is derived from an EMBL/GenBank/DDBJ whole genome shotgun (WGS) entry which is preliminary data.</text>
</comment>
<reference evidence="14 15" key="1">
    <citation type="journal article" date="2021" name="Syst. Appl. Microbiol.">
        <title>Persephonella atlantica sp. nov.: How to adapt to physico-chemical gradients in high temperature hydrothermal habitats.</title>
        <authorList>
            <person name="Francois D.X."/>
            <person name="Godfroy A."/>
            <person name="Mathien C."/>
            <person name="Aube J."/>
            <person name="Cathalot C."/>
            <person name="Lesongeur F."/>
            <person name="L'Haridon S."/>
            <person name="Philippon X."/>
            <person name="Roussel E.G."/>
        </authorList>
    </citation>
    <scope>NUCLEOTIDE SEQUENCE [LARGE SCALE GENOMIC DNA]</scope>
    <source>
        <strain evidence="14 15">MO1340</strain>
    </source>
</reference>
<dbReference type="Gene3D" id="1.10.3090.10">
    <property type="entry name" value="cca-adding enzyme, domain 2"/>
    <property type="match status" value="1"/>
</dbReference>
<keyword evidence="5" id="KW-0819">tRNA processing</keyword>
<evidence type="ECO:0000256" key="2">
    <source>
        <dbReference type="ARBA" id="ARBA00007265"/>
    </source>
</evidence>
<evidence type="ECO:0000313" key="15">
    <source>
        <dbReference type="Proteomes" id="UP000772812"/>
    </source>
</evidence>
<keyword evidence="10 11" id="KW-0694">RNA-binding</keyword>
<evidence type="ECO:0000256" key="9">
    <source>
        <dbReference type="ARBA" id="ARBA00022842"/>
    </source>
</evidence>
<keyword evidence="15" id="KW-1185">Reference proteome</keyword>
<dbReference type="SUPFAM" id="SSF81301">
    <property type="entry name" value="Nucleotidyltransferase"/>
    <property type="match status" value="1"/>
</dbReference>
<comment type="similarity">
    <text evidence="2 11">Belongs to the tRNA nucleotidyltransferase/poly(A) polymerase family.</text>
</comment>
<feature type="domain" description="tRNA nucleotidyltransferase/poly(A) polymerase RNA and SrmB- binding" evidence="13">
    <location>
        <begin position="227"/>
        <end position="288"/>
    </location>
</feature>
<evidence type="ECO:0000256" key="11">
    <source>
        <dbReference type="RuleBase" id="RU003953"/>
    </source>
</evidence>
<dbReference type="Gene3D" id="3.30.460.10">
    <property type="entry name" value="Beta Polymerase, domain 2"/>
    <property type="match status" value="1"/>
</dbReference>
<dbReference type="Pfam" id="PF12627">
    <property type="entry name" value="PolyA_pol_RNAbd"/>
    <property type="match status" value="1"/>
</dbReference>
<sequence length="323" mass="37869">MLGIEKLLEKLIQRQKTPKSEREEFDLDIKTKYVHGLLFYNTYFDHLSKALGKNTVCLIVGGWIRDRLLNRPVKKSVDVDFIVTTDPFNIVKKFREILGRGDIFSFEKEKDVATIIFYEGETRYRFDFSYLDLSDIMENPQLDFYDKEKAIIDRIEQDLLQRDFTINAMAVVFDDALGMGASQTVLFDPSNGLEDLQSGLIRPVSLKNIQKDPVRILRGYRIAQQLDFDIDKEFQKWVKENSHLIKNSPKERLRDEILKIFENENSFQTIEKLIKAGVFQNIVPEIEDMTQIGKTGNYHKFPLLQHSVKTVYYMEEFLKKKSL</sequence>
<gene>
    <name evidence="14" type="ORF">GWK41_08180</name>
</gene>
<feature type="domain" description="Poly A polymerase head" evidence="12">
    <location>
        <begin position="58"/>
        <end position="202"/>
    </location>
</feature>
<protein>
    <submittedName>
        <fullName evidence="14">CCA tRNA nucleotidyltransferase</fullName>
    </submittedName>
</protein>
<dbReference type="EMBL" id="JAACYA010000002">
    <property type="protein sequence ID" value="MBK3333045.1"/>
    <property type="molecule type" value="Genomic_DNA"/>
</dbReference>
<dbReference type="InterPro" id="IPR002646">
    <property type="entry name" value="PolA_pol_head_dom"/>
</dbReference>
<dbReference type="PANTHER" id="PTHR47545">
    <property type="entry name" value="MULTIFUNCTIONAL CCA PROTEIN"/>
    <property type="match status" value="1"/>
</dbReference>
<keyword evidence="3" id="KW-0820">tRNA-binding</keyword>
<evidence type="ECO:0000256" key="5">
    <source>
        <dbReference type="ARBA" id="ARBA00022694"/>
    </source>
</evidence>
<evidence type="ECO:0000256" key="4">
    <source>
        <dbReference type="ARBA" id="ARBA00022679"/>
    </source>
</evidence>
<evidence type="ECO:0000259" key="12">
    <source>
        <dbReference type="Pfam" id="PF01743"/>
    </source>
</evidence>
<accession>A0ABS1GJM9</accession>
<dbReference type="InterPro" id="IPR032828">
    <property type="entry name" value="PolyA_RNA-bd"/>
</dbReference>
<dbReference type="Pfam" id="PF01743">
    <property type="entry name" value="PolyA_pol"/>
    <property type="match status" value="1"/>
</dbReference>
<keyword evidence="7" id="KW-0479">Metal-binding</keyword>
<comment type="cofactor">
    <cofactor evidence="1">
        <name>Mg(2+)</name>
        <dbReference type="ChEBI" id="CHEBI:18420"/>
    </cofactor>
</comment>
<evidence type="ECO:0000256" key="7">
    <source>
        <dbReference type="ARBA" id="ARBA00022723"/>
    </source>
</evidence>
<evidence type="ECO:0000256" key="8">
    <source>
        <dbReference type="ARBA" id="ARBA00022741"/>
    </source>
</evidence>
<evidence type="ECO:0000256" key="6">
    <source>
        <dbReference type="ARBA" id="ARBA00022695"/>
    </source>
</evidence>
<evidence type="ECO:0000256" key="1">
    <source>
        <dbReference type="ARBA" id="ARBA00001946"/>
    </source>
</evidence>
<dbReference type="InterPro" id="IPR050124">
    <property type="entry name" value="tRNA_CCA-adding_enzyme"/>
</dbReference>